<keyword evidence="3" id="KW-1185">Reference proteome</keyword>
<organism evidence="2 3">
    <name type="scientific">Elysia crispata</name>
    <name type="common">lettuce slug</name>
    <dbReference type="NCBI Taxonomy" id="231223"/>
    <lineage>
        <taxon>Eukaryota</taxon>
        <taxon>Metazoa</taxon>
        <taxon>Spiralia</taxon>
        <taxon>Lophotrochozoa</taxon>
        <taxon>Mollusca</taxon>
        <taxon>Gastropoda</taxon>
        <taxon>Heterobranchia</taxon>
        <taxon>Euthyneura</taxon>
        <taxon>Panpulmonata</taxon>
        <taxon>Sacoglossa</taxon>
        <taxon>Placobranchoidea</taxon>
        <taxon>Plakobranchidae</taxon>
        <taxon>Elysia</taxon>
    </lineage>
</organism>
<protein>
    <submittedName>
        <fullName evidence="2">Uncharacterized protein</fullName>
    </submittedName>
</protein>
<accession>A0AAE0Z6G1</accession>
<dbReference type="AlphaFoldDB" id="A0AAE0Z6G1"/>
<evidence type="ECO:0000256" key="1">
    <source>
        <dbReference type="SAM" id="MobiDB-lite"/>
    </source>
</evidence>
<evidence type="ECO:0000313" key="2">
    <source>
        <dbReference type="EMBL" id="KAK3763525.1"/>
    </source>
</evidence>
<proteinExistence type="predicted"/>
<name>A0AAE0Z6G1_9GAST</name>
<sequence length="104" mass="12571">MAEREELQERAEIEGERMAEREELQERAENEGEREPRQQRKKMTKRRRRQILRDVEELMTKETILKEELRQIDLAAFAKKAEIAKVQEELLEYKKLKSSLPSLF</sequence>
<comment type="caution">
    <text evidence="2">The sequence shown here is derived from an EMBL/GenBank/DDBJ whole genome shotgun (WGS) entry which is preliminary data.</text>
</comment>
<feature type="region of interest" description="Disordered" evidence="1">
    <location>
        <begin position="1"/>
        <end position="46"/>
    </location>
</feature>
<evidence type="ECO:0000313" key="3">
    <source>
        <dbReference type="Proteomes" id="UP001283361"/>
    </source>
</evidence>
<dbReference type="Proteomes" id="UP001283361">
    <property type="component" value="Unassembled WGS sequence"/>
</dbReference>
<reference evidence="2" key="1">
    <citation type="journal article" date="2023" name="G3 (Bethesda)">
        <title>A reference genome for the long-term kleptoplast-retaining sea slug Elysia crispata morphotype clarki.</title>
        <authorList>
            <person name="Eastman K.E."/>
            <person name="Pendleton A.L."/>
            <person name="Shaikh M.A."/>
            <person name="Suttiyut T."/>
            <person name="Ogas R."/>
            <person name="Tomko P."/>
            <person name="Gavelis G."/>
            <person name="Widhalm J.R."/>
            <person name="Wisecaver J.H."/>
        </authorList>
    </citation>
    <scope>NUCLEOTIDE SEQUENCE</scope>
    <source>
        <strain evidence="2">ECLA1</strain>
    </source>
</reference>
<gene>
    <name evidence="2" type="ORF">RRG08_046798</name>
</gene>
<feature type="compositionally biased region" description="Basic and acidic residues" evidence="1">
    <location>
        <begin position="1"/>
        <end position="38"/>
    </location>
</feature>
<dbReference type="EMBL" id="JAWDGP010004543">
    <property type="protein sequence ID" value="KAK3763525.1"/>
    <property type="molecule type" value="Genomic_DNA"/>
</dbReference>